<sequence>MGLIAQGVMNQRITDYADNVRNRVLRGLGEKAGAKLTGWHSIQSSTRCRCSSFQPFSVIYGFAIFRICASCAKYDSIANGQTHRRGLVPPAPIGAVTVPVPVKPTLRLRTGNLAFSKHATVPGSTGRAMWSMSQASWTQSSQRHLLRRALLMPPHKPQPTSQSNADRPSFTPTADTISNIFECWHFNPAFRAHRFATRLIVRPLRRVVGLFLLCALGCLFLSWLVQVGPIAITTFSKSIARAAEHFEQASLWFLGLGMSSTESGASPMDSHGTPVSIRTPVEKKTDCSKHAVVFPGPGQHLMAADCPCAIRYPEEINTTRWASVASAMSLGSKYSLGDRLAIQAAFAVDGSPVGLGSPFEKHYAFGKTSERFLPLHHSRSAIVHSKIRRRRTEYRAPALSKCGHFWLASSTRITANNGPLTVTLVYIAMAPQAFSSRLLRLLDTTATMSGKFSAANVVEVIWLME</sequence>
<name>A0A9P4NZ24_9PEZI</name>
<keyword evidence="1" id="KW-0472">Membrane</keyword>
<proteinExistence type="predicted"/>
<organism evidence="2 3">
    <name type="scientific">Tothia fuscella</name>
    <dbReference type="NCBI Taxonomy" id="1048955"/>
    <lineage>
        <taxon>Eukaryota</taxon>
        <taxon>Fungi</taxon>
        <taxon>Dikarya</taxon>
        <taxon>Ascomycota</taxon>
        <taxon>Pezizomycotina</taxon>
        <taxon>Dothideomycetes</taxon>
        <taxon>Pleosporomycetidae</taxon>
        <taxon>Venturiales</taxon>
        <taxon>Cylindrosympodiaceae</taxon>
        <taxon>Tothia</taxon>
    </lineage>
</organism>
<keyword evidence="1" id="KW-1133">Transmembrane helix</keyword>
<accession>A0A9P4NZ24</accession>
<keyword evidence="1" id="KW-0812">Transmembrane</keyword>
<comment type="caution">
    <text evidence="2">The sequence shown here is derived from an EMBL/GenBank/DDBJ whole genome shotgun (WGS) entry which is preliminary data.</text>
</comment>
<dbReference type="Proteomes" id="UP000800235">
    <property type="component" value="Unassembled WGS sequence"/>
</dbReference>
<feature type="transmembrane region" description="Helical" evidence="1">
    <location>
        <begin position="207"/>
        <end position="225"/>
    </location>
</feature>
<reference evidence="2" key="1">
    <citation type="journal article" date="2020" name="Stud. Mycol.">
        <title>101 Dothideomycetes genomes: a test case for predicting lifestyles and emergence of pathogens.</title>
        <authorList>
            <person name="Haridas S."/>
            <person name="Albert R."/>
            <person name="Binder M."/>
            <person name="Bloem J."/>
            <person name="Labutti K."/>
            <person name="Salamov A."/>
            <person name="Andreopoulos B."/>
            <person name="Baker S."/>
            <person name="Barry K."/>
            <person name="Bills G."/>
            <person name="Bluhm B."/>
            <person name="Cannon C."/>
            <person name="Castanera R."/>
            <person name="Culley D."/>
            <person name="Daum C."/>
            <person name="Ezra D."/>
            <person name="Gonzalez J."/>
            <person name="Henrissat B."/>
            <person name="Kuo A."/>
            <person name="Liang C."/>
            <person name="Lipzen A."/>
            <person name="Lutzoni F."/>
            <person name="Magnuson J."/>
            <person name="Mondo S."/>
            <person name="Nolan M."/>
            <person name="Ohm R."/>
            <person name="Pangilinan J."/>
            <person name="Park H.-J."/>
            <person name="Ramirez L."/>
            <person name="Alfaro M."/>
            <person name="Sun H."/>
            <person name="Tritt A."/>
            <person name="Yoshinaga Y."/>
            <person name="Zwiers L.-H."/>
            <person name="Turgeon B."/>
            <person name="Goodwin S."/>
            <person name="Spatafora J."/>
            <person name="Crous P."/>
            <person name="Grigoriev I."/>
        </authorList>
    </citation>
    <scope>NUCLEOTIDE SEQUENCE</scope>
    <source>
        <strain evidence="2">CBS 130266</strain>
    </source>
</reference>
<evidence type="ECO:0000256" key="1">
    <source>
        <dbReference type="SAM" id="Phobius"/>
    </source>
</evidence>
<dbReference type="EMBL" id="MU007017">
    <property type="protein sequence ID" value="KAF2434292.1"/>
    <property type="molecule type" value="Genomic_DNA"/>
</dbReference>
<evidence type="ECO:0000313" key="3">
    <source>
        <dbReference type="Proteomes" id="UP000800235"/>
    </source>
</evidence>
<keyword evidence="3" id="KW-1185">Reference proteome</keyword>
<protein>
    <submittedName>
        <fullName evidence="2">Uncharacterized protein</fullName>
    </submittedName>
</protein>
<evidence type="ECO:0000313" key="2">
    <source>
        <dbReference type="EMBL" id="KAF2434292.1"/>
    </source>
</evidence>
<gene>
    <name evidence="2" type="ORF">EJ08DRAFT_657509</name>
</gene>
<dbReference type="AlphaFoldDB" id="A0A9P4NZ24"/>